<gene>
    <name evidence="2" type="ORF">EGYM00392_LOCUS45126</name>
</gene>
<evidence type="ECO:0000256" key="1">
    <source>
        <dbReference type="SAM" id="MobiDB-lite"/>
    </source>
</evidence>
<organism evidence="2">
    <name type="scientific">Eutreptiella gymnastica</name>
    <dbReference type="NCBI Taxonomy" id="73025"/>
    <lineage>
        <taxon>Eukaryota</taxon>
        <taxon>Discoba</taxon>
        <taxon>Euglenozoa</taxon>
        <taxon>Euglenida</taxon>
        <taxon>Spirocuta</taxon>
        <taxon>Euglenophyceae</taxon>
        <taxon>Eutreptiales</taxon>
        <taxon>Eutreptiaceae</taxon>
        <taxon>Eutreptiella</taxon>
    </lineage>
</organism>
<sequence>MPAAQVTLLSRQDILNNAGDRWMSGGPGDELQYFRRLKLEDIAVIPRPACLPEDKTKAKQKAEDTHDHDAAEAVAHGRDPKAGKSKKKKDDTFVVVIPLGNDRMKGADLRKTLKSEYAARYLEKLGASPTPANLQLIWKYMPLEKCTIQEIFHPGLSKAEKKNFISIRPMYEAARTVDDHLADVNDITAFPLERLPRTESVEVTRVKPGPNATADPRSKLERVCPTFTECREKYLYPYNLPLKYTMHEHAVEARRLSKTGQQQKRPKSAMNRSLTQSRSQSPAALQASAMRRRKKELSMLRETAHVLSSDCLAVGDDGQPTGSPLSAPLRRSDTFNHSRISAGFGSMKLKGAGSGSGSGEFLELWSPGPSASIGTMPSELQASSRANLTVNTTAEAADDADGASTAPPGSFQRGSPTTGSPRRMSSNSMRSLPPPTPSAAMREAELVQMQKEMDQAPVLGTREIRDFQTVLLETIPFDKFFDPKLQQGLEDLKAELRSERFATFVKTVADMLHCLFLMPPAPQDEESEGATIRNEQFLAVYEEMLALLDRKKHRRGHALDLPVTVMCVRASTEHVMRRSYPLWAETASGVAVLQKMDALLTVLLDPMDYLSHLAPIEASPQALKILHERKLPGRMPFSFTSPVMRFIIGDPVSHETKTLFADKRARQRLNGTQQEALAVLPPDLRCKVLRVLMTRKMGLSEKGLRRTSPNLFNQTL</sequence>
<reference evidence="2" key="1">
    <citation type="submission" date="2021-01" db="EMBL/GenBank/DDBJ databases">
        <authorList>
            <person name="Corre E."/>
            <person name="Pelletier E."/>
            <person name="Niang G."/>
            <person name="Scheremetjew M."/>
            <person name="Finn R."/>
            <person name="Kale V."/>
            <person name="Holt S."/>
            <person name="Cochrane G."/>
            <person name="Meng A."/>
            <person name="Brown T."/>
            <person name="Cohen L."/>
        </authorList>
    </citation>
    <scope>NUCLEOTIDE SEQUENCE</scope>
    <source>
        <strain evidence="2">NIES-381</strain>
    </source>
</reference>
<feature type="compositionally biased region" description="Low complexity" evidence="1">
    <location>
        <begin position="420"/>
        <end position="431"/>
    </location>
</feature>
<feature type="region of interest" description="Disordered" evidence="1">
    <location>
        <begin position="52"/>
        <end position="87"/>
    </location>
</feature>
<dbReference type="EMBL" id="HBGA01122455">
    <property type="protein sequence ID" value="CAD9033977.1"/>
    <property type="molecule type" value="Transcribed_RNA"/>
</dbReference>
<feature type="region of interest" description="Disordered" evidence="1">
    <location>
        <begin position="396"/>
        <end position="439"/>
    </location>
</feature>
<feature type="region of interest" description="Disordered" evidence="1">
    <location>
        <begin position="255"/>
        <end position="297"/>
    </location>
</feature>
<dbReference type="AlphaFoldDB" id="A0A7S1J6J4"/>
<proteinExistence type="predicted"/>
<protein>
    <submittedName>
        <fullName evidence="2">Uncharacterized protein</fullName>
    </submittedName>
</protein>
<name>A0A7S1J6J4_9EUGL</name>
<evidence type="ECO:0000313" key="2">
    <source>
        <dbReference type="EMBL" id="CAD9033977.1"/>
    </source>
</evidence>
<accession>A0A7S1J6J4</accession>
<feature type="compositionally biased region" description="Polar residues" evidence="1">
    <location>
        <begin position="270"/>
        <end position="283"/>
    </location>
</feature>